<dbReference type="AlphaFoldDB" id="A0A1J1IEH2"/>
<dbReference type="Proteomes" id="UP000183832">
    <property type="component" value="Unassembled WGS sequence"/>
</dbReference>
<organism evidence="1 2">
    <name type="scientific">Clunio marinus</name>
    <dbReference type="NCBI Taxonomy" id="568069"/>
    <lineage>
        <taxon>Eukaryota</taxon>
        <taxon>Metazoa</taxon>
        <taxon>Ecdysozoa</taxon>
        <taxon>Arthropoda</taxon>
        <taxon>Hexapoda</taxon>
        <taxon>Insecta</taxon>
        <taxon>Pterygota</taxon>
        <taxon>Neoptera</taxon>
        <taxon>Endopterygota</taxon>
        <taxon>Diptera</taxon>
        <taxon>Nematocera</taxon>
        <taxon>Chironomoidea</taxon>
        <taxon>Chironomidae</taxon>
        <taxon>Clunio</taxon>
    </lineage>
</organism>
<evidence type="ECO:0000313" key="2">
    <source>
        <dbReference type="Proteomes" id="UP000183832"/>
    </source>
</evidence>
<reference evidence="1 2" key="1">
    <citation type="submission" date="2015-04" db="EMBL/GenBank/DDBJ databases">
        <authorList>
            <person name="Syromyatnikov M.Y."/>
            <person name="Popov V.N."/>
        </authorList>
    </citation>
    <scope>NUCLEOTIDE SEQUENCE [LARGE SCALE GENOMIC DNA]</scope>
</reference>
<dbReference type="EMBL" id="CVRI01000047">
    <property type="protein sequence ID" value="CRK98170.1"/>
    <property type="molecule type" value="Genomic_DNA"/>
</dbReference>
<name>A0A1J1IEH2_9DIPT</name>
<sequence length="71" mass="8643">MFVKFYPLFHSLKTKKKFLRVFFIRQSQNQEQEQKLLVTASRGFLSTIKKVKLRKKRLMIEFISENVDFKT</sequence>
<keyword evidence="2" id="KW-1185">Reference proteome</keyword>
<evidence type="ECO:0000313" key="1">
    <source>
        <dbReference type="EMBL" id="CRK98170.1"/>
    </source>
</evidence>
<proteinExistence type="predicted"/>
<gene>
    <name evidence="1" type="ORF">CLUMA_CG011536</name>
</gene>
<accession>A0A1J1IEH2</accession>
<protein>
    <submittedName>
        <fullName evidence="1">CLUMA_CG011536, isoform A</fullName>
    </submittedName>
</protein>